<accession>C3YD35</accession>
<evidence type="ECO:0000256" key="1">
    <source>
        <dbReference type="SAM" id="Phobius"/>
    </source>
</evidence>
<feature type="transmembrane region" description="Helical" evidence="1">
    <location>
        <begin position="21"/>
        <end position="45"/>
    </location>
</feature>
<evidence type="ECO:0000313" key="2">
    <source>
        <dbReference type="EMBL" id="EEN61646.1"/>
    </source>
</evidence>
<dbReference type="EMBL" id="GG666503">
    <property type="protein sequence ID" value="EEN61646.1"/>
    <property type="molecule type" value="Genomic_DNA"/>
</dbReference>
<keyword evidence="1" id="KW-1133">Transmembrane helix</keyword>
<keyword evidence="1" id="KW-0812">Transmembrane</keyword>
<sequence>MNMMIPPDASRATGGRCVKALRWIGCLIALVGIMISVAVVIMTGMQSEEGIRFPGEGLLLLFVGVTLVLLSLCYTSYSPHGTERRRQNSVLNTNIDQPPSYWEVCDLSGPPPDYLEPTSVTSGNGEIVVTITRVKSTPPSAAAVDSAAVNIEEPCRQQDEEEPDEPLPSYEDVALLTDCMKHRRRHFPTHFPSTRAERK</sequence>
<keyword evidence="1" id="KW-0472">Membrane</keyword>
<dbReference type="InParanoid" id="C3YD35"/>
<proteinExistence type="predicted"/>
<organism>
    <name type="scientific">Branchiostoma floridae</name>
    <name type="common">Florida lancelet</name>
    <name type="synonym">Amphioxus</name>
    <dbReference type="NCBI Taxonomy" id="7739"/>
    <lineage>
        <taxon>Eukaryota</taxon>
        <taxon>Metazoa</taxon>
        <taxon>Chordata</taxon>
        <taxon>Cephalochordata</taxon>
        <taxon>Leptocardii</taxon>
        <taxon>Amphioxiformes</taxon>
        <taxon>Branchiostomatidae</taxon>
        <taxon>Branchiostoma</taxon>
    </lineage>
</organism>
<gene>
    <name evidence="2" type="ORF">BRAFLDRAFT_97098</name>
</gene>
<reference evidence="2" key="1">
    <citation type="journal article" date="2008" name="Nature">
        <title>The amphioxus genome and the evolution of the chordate karyotype.</title>
        <authorList>
            <consortium name="US DOE Joint Genome Institute (JGI-PGF)"/>
            <person name="Putnam N.H."/>
            <person name="Butts T."/>
            <person name="Ferrier D.E.K."/>
            <person name="Furlong R.F."/>
            <person name="Hellsten U."/>
            <person name="Kawashima T."/>
            <person name="Robinson-Rechavi M."/>
            <person name="Shoguchi E."/>
            <person name="Terry A."/>
            <person name="Yu J.-K."/>
            <person name="Benito-Gutierrez E.L."/>
            <person name="Dubchak I."/>
            <person name="Garcia-Fernandez J."/>
            <person name="Gibson-Brown J.J."/>
            <person name="Grigoriev I.V."/>
            <person name="Horton A.C."/>
            <person name="de Jong P.J."/>
            <person name="Jurka J."/>
            <person name="Kapitonov V.V."/>
            <person name="Kohara Y."/>
            <person name="Kuroki Y."/>
            <person name="Lindquist E."/>
            <person name="Lucas S."/>
            <person name="Osoegawa K."/>
            <person name="Pennacchio L.A."/>
            <person name="Salamov A.A."/>
            <person name="Satou Y."/>
            <person name="Sauka-Spengler T."/>
            <person name="Schmutz J."/>
            <person name="Shin-I T."/>
            <person name="Toyoda A."/>
            <person name="Bronner-Fraser M."/>
            <person name="Fujiyama A."/>
            <person name="Holland L.Z."/>
            <person name="Holland P.W.H."/>
            <person name="Satoh N."/>
            <person name="Rokhsar D.S."/>
        </authorList>
    </citation>
    <scope>NUCLEOTIDE SEQUENCE [LARGE SCALE GENOMIC DNA]</scope>
    <source>
        <strain evidence="2">S238N-H82</strain>
        <tissue evidence="2">Testes</tissue>
    </source>
</reference>
<dbReference type="AlphaFoldDB" id="C3YD35"/>
<feature type="transmembrane region" description="Helical" evidence="1">
    <location>
        <begin position="57"/>
        <end position="77"/>
    </location>
</feature>
<name>C3YD35_BRAFL</name>
<protein>
    <submittedName>
        <fullName evidence="2">Uncharacterized protein</fullName>
    </submittedName>
</protein>